<evidence type="ECO:0000313" key="2">
    <source>
        <dbReference type="Proteomes" id="UP000403266"/>
    </source>
</evidence>
<dbReference type="Proteomes" id="UP000403266">
    <property type="component" value="Unassembled WGS sequence"/>
</dbReference>
<reference evidence="1 2" key="1">
    <citation type="journal article" date="2019" name="Syst. Appl. Microbiol.">
        <title>Microvirga tunisiensis sp. nov., a root nodule symbiotic bacterium isolated from Lupinus micranthus and L. luteus grown in Northern Tunisia.</title>
        <authorList>
            <person name="Msaddak A."/>
            <person name="Rejili M."/>
            <person name="Duran D."/>
            <person name="Mars M."/>
            <person name="Palacios J.M."/>
            <person name="Ruiz-Argueso T."/>
            <person name="Rey L."/>
            <person name="Imperial J."/>
        </authorList>
    </citation>
    <scope>NUCLEOTIDE SEQUENCE [LARGE SCALE GENOMIC DNA]</scope>
    <source>
        <strain evidence="1 2">Lmie10</strain>
    </source>
</reference>
<organism evidence="1 2">
    <name type="scientific">Microvirga tunisiensis</name>
    <dbReference type="NCBI Taxonomy" id="2108360"/>
    <lineage>
        <taxon>Bacteria</taxon>
        <taxon>Pseudomonadati</taxon>
        <taxon>Pseudomonadota</taxon>
        <taxon>Alphaproteobacteria</taxon>
        <taxon>Hyphomicrobiales</taxon>
        <taxon>Methylobacteriaceae</taxon>
        <taxon>Microvirga</taxon>
    </lineage>
</organism>
<gene>
    <name evidence="1" type="ORF">FS320_41030</name>
</gene>
<dbReference type="AlphaFoldDB" id="A0A5N7MVZ1"/>
<dbReference type="EMBL" id="VOSK01000547">
    <property type="protein sequence ID" value="MPR31122.1"/>
    <property type="molecule type" value="Genomic_DNA"/>
</dbReference>
<protein>
    <submittedName>
        <fullName evidence="1">Uncharacterized protein</fullName>
    </submittedName>
</protein>
<accession>A0A5N7MVZ1</accession>
<sequence>MWQLYGPPFLIRLPSGRKTPIQRVVSRLPAVRPSLAFSKKQELDTRKTIMFGQSHSHRVWRMMSALIDAKPEWADQATFEADRAKMLQYGISSRSYAWEG</sequence>
<proteinExistence type="predicted"/>
<evidence type="ECO:0000313" key="1">
    <source>
        <dbReference type="EMBL" id="MPR31122.1"/>
    </source>
</evidence>
<comment type="caution">
    <text evidence="1">The sequence shown here is derived from an EMBL/GenBank/DDBJ whole genome shotgun (WGS) entry which is preliminary data.</text>
</comment>
<dbReference type="RefSeq" id="WP_152718302.1">
    <property type="nucleotide sequence ID" value="NZ_VOSJ01000588.1"/>
</dbReference>
<name>A0A5N7MVZ1_9HYPH</name>
<keyword evidence="2" id="KW-1185">Reference proteome</keyword>